<name>A0AAD6ZUH3_9AGAR</name>
<gene>
    <name evidence="2" type="ORF">DFH08DRAFT_812315</name>
</gene>
<organism evidence="2 3">
    <name type="scientific">Mycena albidolilacea</name>
    <dbReference type="NCBI Taxonomy" id="1033008"/>
    <lineage>
        <taxon>Eukaryota</taxon>
        <taxon>Fungi</taxon>
        <taxon>Dikarya</taxon>
        <taxon>Basidiomycota</taxon>
        <taxon>Agaricomycotina</taxon>
        <taxon>Agaricomycetes</taxon>
        <taxon>Agaricomycetidae</taxon>
        <taxon>Agaricales</taxon>
        <taxon>Marasmiineae</taxon>
        <taxon>Mycenaceae</taxon>
        <taxon>Mycena</taxon>
    </lineage>
</organism>
<dbReference type="Proteomes" id="UP001218218">
    <property type="component" value="Unassembled WGS sequence"/>
</dbReference>
<protein>
    <recommendedName>
        <fullName evidence="4">Secreted protein</fullName>
    </recommendedName>
</protein>
<proteinExistence type="predicted"/>
<accession>A0AAD6ZUH3</accession>
<evidence type="ECO:0000256" key="1">
    <source>
        <dbReference type="SAM" id="SignalP"/>
    </source>
</evidence>
<dbReference type="AlphaFoldDB" id="A0AAD6ZUH3"/>
<reference evidence="2" key="1">
    <citation type="submission" date="2023-03" db="EMBL/GenBank/DDBJ databases">
        <title>Massive genome expansion in bonnet fungi (Mycena s.s.) driven by repeated elements and novel gene families across ecological guilds.</title>
        <authorList>
            <consortium name="Lawrence Berkeley National Laboratory"/>
            <person name="Harder C.B."/>
            <person name="Miyauchi S."/>
            <person name="Viragh M."/>
            <person name="Kuo A."/>
            <person name="Thoen E."/>
            <person name="Andreopoulos B."/>
            <person name="Lu D."/>
            <person name="Skrede I."/>
            <person name="Drula E."/>
            <person name="Henrissat B."/>
            <person name="Morin E."/>
            <person name="Kohler A."/>
            <person name="Barry K."/>
            <person name="LaButti K."/>
            <person name="Morin E."/>
            <person name="Salamov A."/>
            <person name="Lipzen A."/>
            <person name="Mereny Z."/>
            <person name="Hegedus B."/>
            <person name="Baldrian P."/>
            <person name="Stursova M."/>
            <person name="Weitz H."/>
            <person name="Taylor A."/>
            <person name="Grigoriev I.V."/>
            <person name="Nagy L.G."/>
            <person name="Martin F."/>
            <person name="Kauserud H."/>
        </authorList>
    </citation>
    <scope>NUCLEOTIDE SEQUENCE</scope>
    <source>
        <strain evidence="2">CBHHK002</strain>
    </source>
</reference>
<sequence length="137" mass="15000">MQFPSFSCLALILAAFSLSASAAPATAKCASVACKIVNGVEVCIPCGGAVESWLRGMTRRVGVELAQSHYRRSIGGTHFVGVTRRFATVLVRRRWVPCKWHTPGGNDHPPGLFTPHSFIRDVLKLLMKEKRVDVHSL</sequence>
<keyword evidence="3" id="KW-1185">Reference proteome</keyword>
<comment type="caution">
    <text evidence="2">The sequence shown here is derived from an EMBL/GenBank/DDBJ whole genome shotgun (WGS) entry which is preliminary data.</text>
</comment>
<feature type="chain" id="PRO_5042125814" description="Secreted protein" evidence="1">
    <location>
        <begin position="23"/>
        <end position="137"/>
    </location>
</feature>
<keyword evidence="1" id="KW-0732">Signal</keyword>
<dbReference type="EMBL" id="JARIHO010000027">
    <property type="protein sequence ID" value="KAJ7339941.1"/>
    <property type="molecule type" value="Genomic_DNA"/>
</dbReference>
<evidence type="ECO:0000313" key="3">
    <source>
        <dbReference type="Proteomes" id="UP001218218"/>
    </source>
</evidence>
<evidence type="ECO:0008006" key="4">
    <source>
        <dbReference type="Google" id="ProtNLM"/>
    </source>
</evidence>
<feature type="signal peptide" evidence="1">
    <location>
        <begin position="1"/>
        <end position="22"/>
    </location>
</feature>
<evidence type="ECO:0000313" key="2">
    <source>
        <dbReference type="EMBL" id="KAJ7339941.1"/>
    </source>
</evidence>